<evidence type="ECO:0000313" key="6">
    <source>
        <dbReference type="Proteomes" id="UP001218188"/>
    </source>
</evidence>
<comment type="similarity">
    <text evidence="3">Belongs to the NMT family.</text>
</comment>
<dbReference type="GO" id="GO:0004379">
    <property type="term" value="F:glycylpeptide N-tetradecanoyltransferase activity"/>
    <property type="evidence" value="ECO:0007669"/>
    <property type="project" value="UniProtKB-EC"/>
</dbReference>
<evidence type="ECO:0000256" key="1">
    <source>
        <dbReference type="ARBA" id="ARBA00022240"/>
    </source>
</evidence>
<dbReference type="AlphaFoldDB" id="A0AAD6TMH3"/>
<organism evidence="5 6">
    <name type="scientific">Mycena alexandri</name>
    <dbReference type="NCBI Taxonomy" id="1745969"/>
    <lineage>
        <taxon>Eukaryota</taxon>
        <taxon>Fungi</taxon>
        <taxon>Dikarya</taxon>
        <taxon>Basidiomycota</taxon>
        <taxon>Agaricomycotina</taxon>
        <taxon>Agaricomycetes</taxon>
        <taxon>Agaricomycetidae</taxon>
        <taxon>Agaricales</taxon>
        <taxon>Marasmiineae</taxon>
        <taxon>Mycenaceae</taxon>
        <taxon>Mycena</taxon>
    </lineage>
</organism>
<dbReference type="SUPFAM" id="SSF55729">
    <property type="entry name" value="Acyl-CoA N-acyltransferases (Nat)"/>
    <property type="match status" value="1"/>
</dbReference>
<dbReference type="Gene3D" id="3.40.630.30">
    <property type="match status" value="1"/>
</dbReference>
<evidence type="ECO:0000259" key="4">
    <source>
        <dbReference type="Pfam" id="PF02799"/>
    </source>
</evidence>
<keyword evidence="2" id="KW-0012">Acyltransferase</keyword>
<dbReference type="Pfam" id="PF02799">
    <property type="entry name" value="NMT_C"/>
    <property type="match status" value="1"/>
</dbReference>
<sequence>MTAARMIWTNKVSETLTLNICLMEEKGVAPADLFTKYMLRFDMAHIMSLEDNPDIHKITDFFSFYDLPSTIIRSHNPNYGTLEAGYYATDVTFEDSAEEDGRLKQRLQTLIGGALIIANQAKLEVFNTLRLMENVPILLEDLKLQLGRGSGLLSFYLYNWRTTKLARMEDEGGTKAGRGLGVVMLHRGQRPCIDLCPQCYMRSDAGSGSQGQTISVVRVKSKSEFCSVIWPNLSTMA</sequence>
<accession>A0AAD6TMH3</accession>
<dbReference type="InterPro" id="IPR016181">
    <property type="entry name" value="Acyl_CoA_acyltransferase"/>
</dbReference>
<dbReference type="GO" id="GO:0005737">
    <property type="term" value="C:cytoplasm"/>
    <property type="evidence" value="ECO:0007669"/>
    <property type="project" value="TreeGrafter"/>
</dbReference>
<protein>
    <recommendedName>
        <fullName evidence="1 2">Glycylpeptide N-tetradecanoyltransferase</fullName>
        <ecNumber evidence="2">2.3.1.97</ecNumber>
    </recommendedName>
</protein>
<dbReference type="PANTHER" id="PTHR11377:SF5">
    <property type="entry name" value="GLYCYLPEPTIDE N-TETRADECANOYLTRANSFERASE"/>
    <property type="match status" value="1"/>
</dbReference>
<name>A0AAD6TMH3_9AGAR</name>
<comment type="function">
    <text evidence="2">Adds a myristoyl group to the N-terminal glycine residue of certain cellular proteins.</text>
</comment>
<dbReference type="InterPro" id="IPR022677">
    <property type="entry name" value="NMT_C"/>
</dbReference>
<feature type="domain" description="Glycylpeptide N-tetradecanoyltransferase C-terminal" evidence="4">
    <location>
        <begin position="53"/>
        <end position="183"/>
    </location>
</feature>
<keyword evidence="6" id="KW-1185">Reference proteome</keyword>
<dbReference type="EMBL" id="JARJCM010000002">
    <property type="protein sequence ID" value="KAJ7046893.1"/>
    <property type="molecule type" value="Genomic_DNA"/>
</dbReference>
<comment type="catalytic activity">
    <reaction evidence="2">
        <text>N-terminal glycyl-[protein] + tetradecanoyl-CoA = N-tetradecanoylglycyl-[protein] + CoA + H(+)</text>
        <dbReference type="Rhea" id="RHEA:15521"/>
        <dbReference type="Rhea" id="RHEA-COMP:12666"/>
        <dbReference type="Rhea" id="RHEA-COMP:12667"/>
        <dbReference type="ChEBI" id="CHEBI:15378"/>
        <dbReference type="ChEBI" id="CHEBI:57287"/>
        <dbReference type="ChEBI" id="CHEBI:57385"/>
        <dbReference type="ChEBI" id="CHEBI:64723"/>
        <dbReference type="ChEBI" id="CHEBI:133050"/>
        <dbReference type="EC" id="2.3.1.97"/>
    </reaction>
</comment>
<evidence type="ECO:0000313" key="5">
    <source>
        <dbReference type="EMBL" id="KAJ7046893.1"/>
    </source>
</evidence>
<dbReference type="Proteomes" id="UP001218188">
    <property type="component" value="Unassembled WGS sequence"/>
</dbReference>
<evidence type="ECO:0000256" key="3">
    <source>
        <dbReference type="RuleBase" id="RU004178"/>
    </source>
</evidence>
<reference evidence="5" key="1">
    <citation type="submission" date="2023-03" db="EMBL/GenBank/DDBJ databases">
        <title>Massive genome expansion in bonnet fungi (Mycena s.s.) driven by repeated elements and novel gene families across ecological guilds.</title>
        <authorList>
            <consortium name="Lawrence Berkeley National Laboratory"/>
            <person name="Harder C.B."/>
            <person name="Miyauchi S."/>
            <person name="Viragh M."/>
            <person name="Kuo A."/>
            <person name="Thoen E."/>
            <person name="Andreopoulos B."/>
            <person name="Lu D."/>
            <person name="Skrede I."/>
            <person name="Drula E."/>
            <person name="Henrissat B."/>
            <person name="Morin E."/>
            <person name="Kohler A."/>
            <person name="Barry K."/>
            <person name="LaButti K."/>
            <person name="Morin E."/>
            <person name="Salamov A."/>
            <person name="Lipzen A."/>
            <person name="Mereny Z."/>
            <person name="Hegedus B."/>
            <person name="Baldrian P."/>
            <person name="Stursova M."/>
            <person name="Weitz H."/>
            <person name="Taylor A."/>
            <person name="Grigoriev I.V."/>
            <person name="Nagy L.G."/>
            <person name="Martin F."/>
            <person name="Kauserud H."/>
        </authorList>
    </citation>
    <scope>NUCLEOTIDE SEQUENCE</scope>
    <source>
        <strain evidence="5">CBHHK200</strain>
    </source>
</reference>
<dbReference type="InterPro" id="IPR000903">
    <property type="entry name" value="NMT"/>
</dbReference>
<proteinExistence type="inferred from homology"/>
<dbReference type="EC" id="2.3.1.97" evidence="2"/>
<keyword evidence="2" id="KW-0808">Transferase</keyword>
<gene>
    <name evidence="5" type="ORF">C8F04DRAFT_1227064</name>
</gene>
<comment type="caution">
    <text evidence="5">The sequence shown here is derived from an EMBL/GenBank/DDBJ whole genome shotgun (WGS) entry which is preliminary data.</text>
</comment>
<dbReference type="PANTHER" id="PTHR11377">
    <property type="entry name" value="N-MYRISTOYL TRANSFERASE"/>
    <property type="match status" value="1"/>
</dbReference>
<evidence type="ECO:0000256" key="2">
    <source>
        <dbReference type="RuleBase" id="RU000586"/>
    </source>
</evidence>